<reference evidence="1" key="1">
    <citation type="submission" date="2024-09" db="EMBL/GenBank/DDBJ databases">
        <title>Draft Genome Sequences of Neofusicoccum parvum.</title>
        <authorList>
            <person name="Ashida A."/>
            <person name="Camagna M."/>
            <person name="Tanaka A."/>
            <person name="Takemoto D."/>
        </authorList>
    </citation>
    <scope>NUCLEOTIDE SEQUENCE</scope>
    <source>
        <strain evidence="1">PPO83</strain>
    </source>
</reference>
<sequence length="133" mass="14730">MTGLIYYTPSGGGLNVPGSQSINALLESTCQALQIADAHSHRPTRAWRILIRLDGDYWRAELVIVSSATHPRLELDIMRLGLGERSLRDPVNLEVQIEGKKAGLRMERVAAGRARKMSILRAVRSLVERITGD</sequence>
<organism evidence="1 2">
    <name type="scientific">Neofusicoccum parvum</name>
    <dbReference type="NCBI Taxonomy" id="310453"/>
    <lineage>
        <taxon>Eukaryota</taxon>
        <taxon>Fungi</taxon>
        <taxon>Dikarya</taxon>
        <taxon>Ascomycota</taxon>
        <taxon>Pezizomycotina</taxon>
        <taxon>Dothideomycetes</taxon>
        <taxon>Dothideomycetes incertae sedis</taxon>
        <taxon>Botryosphaeriales</taxon>
        <taxon>Botryosphaeriaceae</taxon>
        <taxon>Neofusicoccum</taxon>
    </lineage>
</organism>
<protein>
    <submittedName>
        <fullName evidence="1">Uncharacterized protein</fullName>
    </submittedName>
</protein>
<accession>A0ACB5SA34</accession>
<evidence type="ECO:0000313" key="2">
    <source>
        <dbReference type="Proteomes" id="UP001165186"/>
    </source>
</evidence>
<dbReference type="EMBL" id="BSXG01000060">
    <property type="protein sequence ID" value="GME32158.1"/>
    <property type="molecule type" value="Genomic_DNA"/>
</dbReference>
<keyword evidence="2" id="KW-1185">Reference proteome</keyword>
<gene>
    <name evidence="1" type="primary">g7673</name>
    <name evidence="1" type="ORF">NpPPO83_00007673</name>
</gene>
<evidence type="ECO:0000313" key="1">
    <source>
        <dbReference type="EMBL" id="GME32158.1"/>
    </source>
</evidence>
<dbReference type="Proteomes" id="UP001165186">
    <property type="component" value="Unassembled WGS sequence"/>
</dbReference>
<proteinExistence type="predicted"/>
<name>A0ACB5SA34_9PEZI</name>
<comment type="caution">
    <text evidence="1">The sequence shown here is derived from an EMBL/GenBank/DDBJ whole genome shotgun (WGS) entry which is preliminary data.</text>
</comment>